<dbReference type="EMBL" id="SRLO01001608">
    <property type="protein sequence ID" value="TNN36510.1"/>
    <property type="molecule type" value="Genomic_DNA"/>
</dbReference>
<evidence type="ECO:0000313" key="2">
    <source>
        <dbReference type="EMBL" id="TNN36510.1"/>
    </source>
</evidence>
<feature type="compositionally biased region" description="Low complexity" evidence="1">
    <location>
        <begin position="1"/>
        <end position="16"/>
    </location>
</feature>
<organism evidence="2 3">
    <name type="scientific">Liparis tanakae</name>
    <name type="common">Tanaka's snailfish</name>
    <dbReference type="NCBI Taxonomy" id="230148"/>
    <lineage>
        <taxon>Eukaryota</taxon>
        <taxon>Metazoa</taxon>
        <taxon>Chordata</taxon>
        <taxon>Craniata</taxon>
        <taxon>Vertebrata</taxon>
        <taxon>Euteleostomi</taxon>
        <taxon>Actinopterygii</taxon>
        <taxon>Neopterygii</taxon>
        <taxon>Teleostei</taxon>
        <taxon>Neoteleostei</taxon>
        <taxon>Acanthomorphata</taxon>
        <taxon>Eupercaria</taxon>
        <taxon>Perciformes</taxon>
        <taxon>Cottioidei</taxon>
        <taxon>Cottales</taxon>
        <taxon>Liparidae</taxon>
        <taxon>Liparis</taxon>
    </lineage>
</organism>
<dbReference type="Proteomes" id="UP000314294">
    <property type="component" value="Unassembled WGS sequence"/>
</dbReference>
<proteinExistence type="predicted"/>
<comment type="caution">
    <text evidence="2">The sequence shown here is derived from an EMBL/GenBank/DDBJ whole genome shotgun (WGS) entry which is preliminary data.</text>
</comment>
<evidence type="ECO:0000256" key="1">
    <source>
        <dbReference type="SAM" id="MobiDB-lite"/>
    </source>
</evidence>
<protein>
    <submittedName>
        <fullName evidence="2">Uncharacterized protein</fullName>
    </submittedName>
</protein>
<sequence>MLVGGSRVSSGPRSMGNAARPSSSRAAETLSLILLDGDSSGETGFSGVTRMIDVTLTSGRQPRCPTVLTRDDFLRLNSGVKPLISPVWPTVLLR</sequence>
<keyword evidence="3" id="KW-1185">Reference proteome</keyword>
<reference evidence="2 3" key="1">
    <citation type="submission" date="2019-03" db="EMBL/GenBank/DDBJ databases">
        <title>First draft genome of Liparis tanakae, snailfish: a comprehensive survey of snailfish specific genes.</title>
        <authorList>
            <person name="Kim W."/>
            <person name="Song I."/>
            <person name="Jeong J.-H."/>
            <person name="Kim D."/>
            <person name="Kim S."/>
            <person name="Ryu S."/>
            <person name="Song J.Y."/>
            <person name="Lee S.K."/>
        </authorList>
    </citation>
    <scope>NUCLEOTIDE SEQUENCE [LARGE SCALE GENOMIC DNA]</scope>
    <source>
        <tissue evidence="2">Muscle</tissue>
    </source>
</reference>
<accession>A0A4Z2F6M7</accession>
<feature type="region of interest" description="Disordered" evidence="1">
    <location>
        <begin position="1"/>
        <end position="24"/>
    </location>
</feature>
<name>A0A4Z2F6M7_9TELE</name>
<dbReference type="AlphaFoldDB" id="A0A4Z2F6M7"/>
<gene>
    <name evidence="2" type="ORF">EYF80_053320</name>
</gene>
<evidence type="ECO:0000313" key="3">
    <source>
        <dbReference type="Proteomes" id="UP000314294"/>
    </source>
</evidence>